<feature type="transmembrane region" description="Helical" evidence="1">
    <location>
        <begin position="344"/>
        <end position="366"/>
    </location>
</feature>
<dbReference type="RefSeq" id="WP_086539556.1">
    <property type="nucleotide sequence ID" value="NZ_MSSW01000002.1"/>
</dbReference>
<dbReference type="PANTHER" id="PTHR36927:SF1">
    <property type="entry name" value="MDO-LIKE PROTEIN"/>
    <property type="match status" value="1"/>
</dbReference>
<feature type="transmembrane region" description="Helical" evidence="1">
    <location>
        <begin position="20"/>
        <end position="37"/>
    </location>
</feature>
<gene>
    <name evidence="3" type="ORF">C8N25_105169</name>
</gene>
<dbReference type="InterPro" id="IPR002656">
    <property type="entry name" value="Acyl_transf_3_dom"/>
</dbReference>
<dbReference type="GO" id="GO:0016747">
    <property type="term" value="F:acyltransferase activity, transferring groups other than amino-acyl groups"/>
    <property type="evidence" value="ECO:0007669"/>
    <property type="project" value="InterPro"/>
</dbReference>
<feature type="transmembrane region" description="Helical" evidence="1">
    <location>
        <begin position="193"/>
        <end position="214"/>
    </location>
</feature>
<dbReference type="Proteomes" id="UP000256405">
    <property type="component" value="Unassembled WGS sequence"/>
</dbReference>
<accession>A0A3E0DY91</accession>
<dbReference type="PANTHER" id="PTHR36927">
    <property type="entry name" value="BLR4337 PROTEIN"/>
    <property type="match status" value="1"/>
</dbReference>
<sequence>MNTLLPKTERLHALDSLRAIMMLLGLVIHSSITYGLYEYGDAWSLKDPNSNSMLNDLIVFFIHSFRMQIFFVVSGFFGAMLFYERKPLAMIKNRISRIVYPFIVFVILLWPLIYFSLTYTGFVFAGDPNAWAETMATIGTPLFFIPQKTYHLWFLYYLVMIIGVSILIAFAIRKTPSLARSISKAFSWIIQKPVLRVFFFAMITGLAYLVMGISSVETSLSFVPDFNTFIYYFTFFIVGWVLFKSKEHLDSMKRLDWACTLLGTVLFFGYALNVPSFSFEMTILVKSLVVWLLIFGFTGLFLRYGSGHSARMRYISDASYWVYLVHLPIAGFIPALIFEWEVPAMLKFLTVLSGTSIICFTTYHLFVRSTFIGKFLNGRKYSRSVADIRHAEEARKVTATLT</sequence>
<dbReference type="AlphaFoldDB" id="A0A3E0DY91"/>
<evidence type="ECO:0000259" key="2">
    <source>
        <dbReference type="Pfam" id="PF01757"/>
    </source>
</evidence>
<keyword evidence="1" id="KW-0472">Membrane</keyword>
<dbReference type="OrthoDB" id="9810469at2"/>
<proteinExistence type="predicted"/>
<evidence type="ECO:0000313" key="3">
    <source>
        <dbReference type="EMBL" id="REG91057.1"/>
    </source>
</evidence>
<keyword evidence="1" id="KW-0812">Transmembrane</keyword>
<dbReference type="InterPro" id="IPR050623">
    <property type="entry name" value="Glucan_succinyl_AcylTrfase"/>
</dbReference>
<reference evidence="3 4" key="1">
    <citation type="submission" date="2018-08" db="EMBL/GenBank/DDBJ databases">
        <title>Genomic Encyclopedia of Archaeal and Bacterial Type Strains, Phase II (KMG-II): from individual species to whole genera.</title>
        <authorList>
            <person name="Goeker M."/>
        </authorList>
    </citation>
    <scope>NUCLEOTIDE SEQUENCE [LARGE SCALE GENOMIC DNA]</scope>
    <source>
        <strain evidence="3 4">DSM 15986</strain>
    </source>
</reference>
<keyword evidence="4" id="KW-1185">Reference proteome</keyword>
<dbReference type="Pfam" id="PF01757">
    <property type="entry name" value="Acyl_transf_3"/>
    <property type="match status" value="1"/>
</dbReference>
<feature type="transmembrane region" description="Helical" evidence="1">
    <location>
        <begin position="95"/>
        <end position="117"/>
    </location>
</feature>
<feature type="transmembrane region" description="Helical" evidence="1">
    <location>
        <begin position="226"/>
        <end position="243"/>
    </location>
</feature>
<evidence type="ECO:0000313" key="4">
    <source>
        <dbReference type="Proteomes" id="UP000256405"/>
    </source>
</evidence>
<feature type="transmembrane region" description="Helical" evidence="1">
    <location>
        <begin position="284"/>
        <end position="306"/>
    </location>
</feature>
<evidence type="ECO:0000256" key="1">
    <source>
        <dbReference type="SAM" id="Phobius"/>
    </source>
</evidence>
<feature type="transmembrane region" description="Helical" evidence="1">
    <location>
        <begin position="318"/>
        <end position="338"/>
    </location>
</feature>
<feature type="transmembrane region" description="Helical" evidence="1">
    <location>
        <begin position="255"/>
        <end position="272"/>
    </location>
</feature>
<feature type="transmembrane region" description="Helical" evidence="1">
    <location>
        <begin position="150"/>
        <end position="172"/>
    </location>
</feature>
<comment type="caution">
    <text evidence="3">The sequence shown here is derived from an EMBL/GenBank/DDBJ whole genome shotgun (WGS) entry which is preliminary data.</text>
</comment>
<protein>
    <submittedName>
        <fullName evidence="3">Glucan biosynthesis protein C</fullName>
    </submittedName>
</protein>
<keyword evidence="1" id="KW-1133">Transmembrane helix</keyword>
<dbReference type="EMBL" id="QUNF01000005">
    <property type="protein sequence ID" value="REG91057.1"/>
    <property type="molecule type" value="Genomic_DNA"/>
</dbReference>
<name>A0A3E0DY91_9BACT</name>
<feature type="transmembrane region" description="Helical" evidence="1">
    <location>
        <begin position="57"/>
        <end position="83"/>
    </location>
</feature>
<feature type="domain" description="Acyltransferase 3" evidence="2">
    <location>
        <begin position="12"/>
        <end position="363"/>
    </location>
</feature>
<organism evidence="3 4">
    <name type="scientific">Algoriphagus antarcticus</name>
    <dbReference type="NCBI Taxonomy" id="238540"/>
    <lineage>
        <taxon>Bacteria</taxon>
        <taxon>Pseudomonadati</taxon>
        <taxon>Bacteroidota</taxon>
        <taxon>Cytophagia</taxon>
        <taxon>Cytophagales</taxon>
        <taxon>Cyclobacteriaceae</taxon>
        <taxon>Algoriphagus</taxon>
    </lineage>
</organism>